<dbReference type="AlphaFoldDB" id="A0A7J6XL80"/>
<dbReference type="VEuPathDB" id="TriTrypDB:ECC02_012345"/>
<comment type="caution">
    <text evidence="2">The sequence shown here is derived from an EMBL/GenBank/DDBJ whole genome shotgun (WGS) entry which is preliminary data.</text>
</comment>
<reference evidence="2 4" key="1">
    <citation type="journal article" date="2019" name="Genome Biol. Evol.">
        <title>Nanopore Sequencing Significantly Improves Genome Assembly of the Protozoan Parasite Trypanosoma cruzi.</title>
        <authorList>
            <person name="Diaz-Viraque F."/>
            <person name="Pita S."/>
            <person name="Greif G."/>
            <person name="de Souza R.C.M."/>
            <person name="Iraola G."/>
            <person name="Robello C."/>
        </authorList>
    </citation>
    <scope>NUCLEOTIDE SEQUENCE [LARGE SCALE GENOMIC DNA]</scope>
    <source>
        <strain evidence="2 4">Berenice</strain>
    </source>
</reference>
<accession>A0A7J6XL80</accession>
<organism evidence="2 4">
    <name type="scientific">Trypanosoma cruzi</name>
    <dbReference type="NCBI Taxonomy" id="5693"/>
    <lineage>
        <taxon>Eukaryota</taxon>
        <taxon>Discoba</taxon>
        <taxon>Euglenozoa</taxon>
        <taxon>Kinetoplastea</taxon>
        <taxon>Metakinetoplastina</taxon>
        <taxon>Trypanosomatida</taxon>
        <taxon>Trypanosomatidae</taxon>
        <taxon>Trypanosoma</taxon>
        <taxon>Schizotrypanum</taxon>
    </lineage>
</organism>
<dbReference type="VEuPathDB" id="TriTrypDB:ECC02_012093"/>
<dbReference type="Proteomes" id="UP000583944">
    <property type="component" value="Unassembled WGS sequence"/>
</dbReference>
<feature type="compositionally biased region" description="Low complexity" evidence="1">
    <location>
        <begin position="291"/>
        <end position="305"/>
    </location>
</feature>
<name>A0A7J6XL80_TRYCR</name>
<proteinExistence type="predicted"/>
<feature type="compositionally biased region" description="Basic residues" evidence="1">
    <location>
        <begin position="273"/>
        <end position="286"/>
    </location>
</feature>
<protein>
    <submittedName>
        <fullName evidence="2">Uncharacterized protein</fullName>
    </submittedName>
</protein>
<evidence type="ECO:0000313" key="3">
    <source>
        <dbReference type="EMBL" id="KAF5215236.1"/>
    </source>
</evidence>
<dbReference type="EMBL" id="JABDHM010000350">
    <property type="protein sequence ID" value="KAF5215236.1"/>
    <property type="molecule type" value="Genomic_DNA"/>
</dbReference>
<reference evidence="2" key="2">
    <citation type="submission" date="2020-04" db="EMBL/GenBank/DDBJ databases">
        <authorList>
            <person name="Diaz Viraque F."/>
        </authorList>
    </citation>
    <scope>NUCLEOTIDE SEQUENCE</scope>
    <source>
        <strain evidence="2">Berenice</strain>
    </source>
</reference>
<feature type="region of interest" description="Disordered" evidence="1">
    <location>
        <begin position="214"/>
        <end position="313"/>
    </location>
</feature>
<dbReference type="EMBL" id="JABDHM010000389">
    <property type="protein sequence ID" value="KAF5215005.1"/>
    <property type="molecule type" value="Genomic_DNA"/>
</dbReference>
<gene>
    <name evidence="3" type="ORF">ECC02_012093</name>
    <name evidence="2" type="ORF">ECC02_012345</name>
</gene>
<evidence type="ECO:0000313" key="2">
    <source>
        <dbReference type="EMBL" id="KAF5215005.1"/>
    </source>
</evidence>
<sequence length="313" mass="33262">MLSGSGTDASSKTCSVYAGGTVLPHTLSHIATPRNHWKQAPAGDGYRAHLRVVTENNVSLIVGCSNPRNRRPVRAWGTTGVTLFSHSQMHLHEEAPQCRMHDSTEMYVSSGSLASVVLVGSVSRHHEEDLSPDIADKYSPLQITAAASPTYSAGPLMGQLSIGRFADPSWILRLHTNQFNTDPTCSVWQELPLFRTSGDIHSFAVRSTSSAAVHSSNSSTNASAPPYPTSPSCSPGQPVRPASAPCSSPHNQSVPSTHPSRGAATGATPASSRPHRHPAARCHQCRRSLGAPSQPSRQSSSAPLPTARCHAHR</sequence>
<evidence type="ECO:0000256" key="1">
    <source>
        <dbReference type="SAM" id="MobiDB-lite"/>
    </source>
</evidence>
<evidence type="ECO:0000313" key="4">
    <source>
        <dbReference type="Proteomes" id="UP000583944"/>
    </source>
</evidence>
<feature type="compositionally biased region" description="Low complexity" evidence="1">
    <location>
        <begin position="214"/>
        <end position="235"/>
    </location>
</feature>
<feature type="compositionally biased region" description="Polar residues" evidence="1">
    <location>
        <begin position="245"/>
        <end position="259"/>
    </location>
</feature>